<feature type="compositionally biased region" description="Basic and acidic residues" evidence="1">
    <location>
        <begin position="7"/>
        <end position="25"/>
    </location>
</feature>
<feature type="domain" description="Flavoprotein" evidence="2">
    <location>
        <begin position="35"/>
        <end position="177"/>
    </location>
</feature>
<dbReference type="GO" id="GO:0015937">
    <property type="term" value="P:coenzyme A biosynthetic process"/>
    <property type="evidence" value="ECO:0007669"/>
    <property type="project" value="TreeGrafter"/>
</dbReference>
<accession>A0AA96ZV88</accession>
<dbReference type="AlphaFoldDB" id="A0AA96ZV88"/>
<dbReference type="EMBL" id="CP131060">
    <property type="protein sequence ID" value="WNY24577.1"/>
    <property type="molecule type" value="Genomic_DNA"/>
</dbReference>
<evidence type="ECO:0000313" key="3">
    <source>
        <dbReference type="EMBL" id="WNY24577.1"/>
    </source>
</evidence>
<dbReference type="InterPro" id="IPR003382">
    <property type="entry name" value="Flavoprotein"/>
</dbReference>
<feature type="region of interest" description="Disordered" evidence="1">
    <location>
        <begin position="1"/>
        <end position="31"/>
    </location>
</feature>
<gene>
    <name evidence="3" type="primary">coaBC_1</name>
    <name evidence="3" type="ORF">MsAc7_00990</name>
</gene>
<dbReference type="PANTHER" id="PTHR14359">
    <property type="entry name" value="HOMO-OLIGOMERIC FLAVIN CONTAINING CYS DECARBOXYLASE FAMILY"/>
    <property type="match status" value="1"/>
</dbReference>
<dbReference type="GO" id="GO:0010181">
    <property type="term" value="F:FMN binding"/>
    <property type="evidence" value="ECO:0007669"/>
    <property type="project" value="TreeGrafter"/>
</dbReference>
<dbReference type="EC" id="6.3.2.5" evidence="3"/>
<dbReference type="NCBIfam" id="TIGR02699">
    <property type="entry name" value="archaeo_AfpA"/>
    <property type="match status" value="1"/>
</dbReference>
<organism evidence="3 4">
    <name type="scientific">Methanolapillus millepedarum</name>
    <dbReference type="NCBI Taxonomy" id="3028296"/>
    <lineage>
        <taxon>Archaea</taxon>
        <taxon>Methanobacteriati</taxon>
        <taxon>Methanobacteriota</taxon>
        <taxon>Stenosarchaea group</taxon>
        <taxon>Methanomicrobia</taxon>
        <taxon>Methanosarcinales</taxon>
        <taxon>Methanosarcinaceae</taxon>
        <taxon>Methanolapillus</taxon>
    </lineage>
</organism>
<dbReference type="GO" id="GO:0071513">
    <property type="term" value="C:phosphopantothenoylcysteine decarboxylase complex"/>
    <property type="evidence" value="ECO:0007669"/>
    <property type="project" value="TreeGrafter"/>
</dbReference>
<evidence type="ECO:0000259" key="2">
    <source>
        <dbReference type="Pfam" id="PF02441"/>
    </source>
</evidence>
<reference evidence="3 4" key="1">
    <citation type="submission" date="2023-07" db="EMBL/GenBank/DDBJ databases">
        <title>Closed genoem sequence of Methanosarcinaceae archaeon Ac7.</title>
        <authorList>
            <person name="Poehlein A."/>
            <person name="Protasov E."/>
            <person name="Platt K."/>
            <person name="Reeh H."/>
            <person name="Daniel R."/>
            <person name="Brune A."/>
        </authorList>
    </citation>
    <scope>NUCLEOTIDE SEQUENCE [LARGE SCALE GENOMIC DNA]</scope>
    <source>
        <strain evidence="3 4">Ac7</strain>
    </source>
</reference>
<dbReference type="Proteomes" id="UP001303587">
    <property type="component" value="Chromosome"/>
</dbReference>
<dbReference type="Gene3D" id="3.40.50.1950">
    <property type="entry name" value="Flavin prenyltransferase-like"/>
    <property type="match status" value="1"/>
</dbReference>
<dbReference type="GeneID" id="89229223"/>
<evidence type="ECO:0000256" key="1">
    <source>
        <dbReference type="SAM" id="MobiDB-lite"/>
    </source>
</evidence>
<dbReference type="GO" id="GO:0004632">
    <property type="term" value="F:phosphopantothenate--cysteine ligase activity"/>
    <property type="evidence" value="ECO:0007669"/>
    <property type="project" value="UniProtKB-EC"/>
</dbReference>
<evidence type="ECO:0000313" key="4">
    <source>
        <dbReference type="Proteomes" id="UP001303587"/>
    </source>
</evidence>
<keyword evidence="4" id="KW-1185">Reference proteome</keyword>
<dbReference type="Pfam" id="PF02441">
    <property type="entry name" value="Flavoprotein"/>
    <property type="match status" value="1"/>
</dbReference>
<dbReference type="RefSeq" id="WP_338102659.1">
    <property type="nucleotide sequence ID" value="NZ_CP131060.1"/>
</dbReference>
<proteinExistence type="predicted"/>
<name>A0AA96ZV88_9EURY</name>
<dbReference type="GO" id="GO:0004633">
    <property type="term" value="F:phosphopantothenoylcysteine decarboxylase activity"/>
    <property type="evidence" value="ECO:0007669"/>
    <property type="project" value="TreeGrafter"/>
</dbReference>
<dbReference type="InterPro" id="IPR036551">
    <property type="entry name" value="Flavin_trans-like"/>
</dbReference>
<dbReference type="InterPro" id="IPR014072">
    <property type="entry name" value="Archaeoflavo_AfpA"/>
</dbReference>
<dbReference type="SUPFAM" id="SSF52507">
    <property type="entry name" value="Homo-oligomeric flavin-containing Cys decarboxylases, HFCD"/>
    <property type="match status" value="1"/>
</dbReference>
<dbReference type="PANTHER" id="PTHR14359:SF19">
    <property type="entry name" value="FLAVOPROTEIN"/>
    <property type="match status" value="1"/>
</dbReference>
<protein>
    <submittedName>
        <fullName evidence="3">Coenzyme A biosynthesis bifunctional protein CoaBC</fullName>
        <ecNumber evidence="3">6.3.2.5</ecNumber>
    </submittedName>
</protein>
<keyword evidence="3" id="KW-0436">Ligase</keyword>
<sequence length="209" mass="22923">MSSGRVSQEKTGLEKQTKGKSENNHSAKMKSGKTMKLAWGITGAGDRLNETIKVMKDLKEAGYSLDVFVSKEGETVLKWYKDLDLIKNEFSSLHVEKSANSPFILGDLQMRKYDALIIAPATANTVAKIAHGISDTLLTNAVAQAAKCDIPIYIFAVDAKAGKVKTKSPDGREFTLTMRKIDVKNAEKVSKMECITVVKNPAKMLKKLV</sequence>